<feature type="compositionally biased region" description="Polar residues" evidence="13">
    <location>
        <begin position="298"/>
        <end position="313"/>
    </location>
</feature>
<feature type="compositionally biased region" description="Polar residues" evidence="13">
    <location>
        <begin position="229"/>
        <end position="250"/>
    </location>
</feature>
<feature type="compositionally biased region" description="Polar residues" evidence="13">
    <location>
        <begin position="280"/>
        <end position="290"/>
    </location>
</feature>
<evidence type="ECO:0000256" key="5">
    <source>
        <dbReference type="ARBA" id="ARBA00023015"/>
    </source>
</evidence>
<evidence type="ECO:0000256" key="12">
    <source>
        <dbReference type="RuleBase" id="RU000682"/>
    </source>
</evidence>
<feature type="compositionally biased region" description="Basic and acidic residues" evidence="13">
    <location>
        <begin position="192"/>
        <end position="201"/>
    </location>
</feature>
<feature type="compositionally biased region" description="Polar residues" evidence="13">
    <location>
        <begin position="81"/>
        <end position="90"/>
    </location>
</feature>
<dbReference type="PANTHER" id="PTHR46799">
    <property type="entry name" value="HOMEOBOX PROTEIN UNC-4 HOMOLOG"/>
    <property type="match status" value="1"/>
</dbReference>
<comment type="subcellular location">
    <subcellularLocation>
        <location evidence="1 11 12">Nucleus</location>
    </subcellularLocation>
</comment>
<dbReference type="Gene3D" id="1.10.10.60">
    <property type="entry name" value="Homeodomain-like"/>
    <property type="match status" value="1"/>
</dbReference>
<keyword evidence="9 11" id="KW-0539">Nucleus</keyword>
<reference evidence="15" key="2">
    <citation type="submission" date="2025-08" db="UniProtKB">
        <authorList>
            <consortium name="Ensembl"/>
        </authorList>
    </citation>
    <scope>IDENTIFICATION</scope>
</reference>
<evidence type="ECO:0000256" key="2">
    <source>
        <dbReference type="ARBA" id="ARBA00022473"/>
    </source>
</evidence>
<dbReference type="Proteomes" id="UP000694680">
    <property type="component" value="Chromosome 1"/>
</dbReference>
<keyword evidence="5" id="KW-0805">Transcription regulation</keyword>
<name>A0A8C5HTV6_GOUWI</name>
<evidence type="ECO:0000256" key="9">
    <source>
        <dbReference type="ARBA" id="ARBA00023242"/>
    </source>
</evidence>
<feature type="region of interest" description="Disordered" evidence="13">
    <location>
        <begin position="81"/>
        <end position="107"/>
    </location>
</feature>
<dbReference type="InterPro" id="IPR001356">
    <property type="entry name" value="HD"/>
</dbReference>
<dbReference type="PROSITE" id="PS50071">
    <property type="entry name" value="HOMEOBOX_2"/>
    <property type="match status" value="1"/>
</dbReference>
<dbReference type="GO" id="GO:0000981">
    <property type="term" value="F:DNA-binding transcription factor activity, RNA polymerase II-specific"/>
    <property type="evidence" value="ECO:0007669"/>
    <property type="project" value="InterPro"/>
</dbReference>
<keyword evidence="8" id="KW-0804">Transcription</keyword>
<dbReference type="InterPro" id="IPR017970">
    <property type="entry name" value="Homeobox_CS"/>
</dbReference>
<keyword evidence="2" id="KW-0217">Developmental protein</keyword>
<dbReference type="PANTHER" id="PTHR46799:SF1">
    <property type="entry name" value="HOMEOBOX PROTEIN UNC-4 HOMOLOG"/>
    <property type="match status" value="1"/>
</dbReference>
<dbReference type="FunFam" id="1.10.10.60:FF:000057">
    <property type="entry name" value="Short stature homeobox 2"/>
    <property type="match status" value="1"/>
</dbReference>
<gene>
    <name evidence="15" type="primary">uncx4.1</name>
</gene>
<protein>
    <submittedName>
        <fullName evidence="15">Homeobox protein unc-4 homolog</fullName>
    </submittedName>
</protein>
<dbReference type="RefSeq" id="XP_028306840.1">
    <property type="nucleotide sequence ID" value="XM_028451039.1"/>
</dbReference>
<keyword evidence="16" id="KW-1185">Reference proteome</keyword>
<organism evidence="15 16">
    <name type="scientific">Gouania willdenowi</name>
    <name type="common">Blunt-snouted clingfish</name>
    <name type="synonym">Lepadogaster willdenowi</name>
    <dbReference type="NCBI Taxonomy" id="441366"/>
    <lineage>
        <taxon>Eukaryota</taxon>
        <taxon>Metazoa</taxon>
        <taxon>Chordata</taxon>
        <taxon>Craniata</taxon>
        <taxon>Vertebrata</taxon>
        <taxon>Euteleostomi</taxon>
        <taxon>Actinopterygii</taxon>
        <taxon>Neopterygii</taxon>
        <taxon>Teleostei</taxon>
        <taxon>Neoteleostei</taxon>
        <taxon>Acanthomorphata</taxon>
        <taxon>Ovalentaria</taxon>
        <taxon>Blenniimorphae</taxon>
        <taxon>Blenniiformes</taxon>
        <taxon>Gobiesocoidei</taxon>
        <taxon>Gobiesocidae</taxon>
        <taxon>Gobiesocinae</taxon>
        <taxon>Gouania</taxon>
    </lineage>
</organism>
<reference evidence="15" key="1">
    <citation type="submission" date="2020-06" db="EMBL/GenBank/DDBJ databases">
        <authorList>
            <consortium name="Wellcome Sanger Institute Data Sharing"/>
        </authorList>
    </citation>
    <scope>NUCLEOTIDE SEQUENCE [LARGE SCALE GENOMIC DNA]</scope>
</reference>
<feature type="region of interest" description="Disordered" evidence="13">
    <location>
        <begin position="161"/>
        <end position="250"/>
    </location>
</feature>
<dbReference type="InterPro" id="IPR009057">
    <property type="entry name" value="Homeodomain-like_sf"/>
</dbReference>
<dbReference type="SUPFAM" id="SSF46689">
    <property type="entry name" value="Homeodomain-like"/>
    <property type="match status" value="1"/>
</dbReference>
<dbReference type="GO" id="GO:1990837">
    <property type="term" value="F:sequence-specific double-stranded DNA binding"/>
    <property type="evidence" value="ECO:0007669"/>
    <property type="project" value="TreeGrafter"/>
</dbReference>
<evidence type="ECO:0000259" key="14">
    <source>
        <dbReference type="PROSITE" id="PS50071"/>
    </source>
</evidence>
<feature type="domain" description="Homeobox" evidence="14">
    <location>
        <begin position="103"/>
        <end position="163"/>
    </location>
</feature>
<dbReference type="Ensembl" id="ENSGWIT00000053906.1">
    <property type="protein sequence ID" value="ENSGWIP00000049890.1"/>
    <property type="gene ID" value="ENSGWIG00000024315.1"/>
</dbReference>
<dbReference type="CTD" id="553947"/>
<dbReference type="Pfam" id="PF00046">
    <property type="entry name" value="Homeodomain"/>
    <property type="match status" value="1"/>
</dbReference>
<proteinExistence type="inferred from homology"/>
<dbReference type="PROSITE" id="PS00027">
    <property type="entry name" value="HOMEOBOX_1"/>
    <property type="match status" value="1"/>
</dbReference>
<evidence type="ECO:0000256" key="6">
    <source>
        <dbReference type="ARBA" id="ARBA00023125"/>
    </source>
</evidence>
<evidence type="ECO:0000313" key="15">
    <source>
        <dbReference type="Ensembl" id="ENSGWIP00000049890.1"/>
    </source>
</evidence>
<feature type="DNA-binding region" description="Homeobox" evidence="11">
    <location>
        <begin position="105"/>
        <end position="164"/>
    </location>
</feature>
<keyword evidence="4" id="KW-0524">Neurogenesis</keyword>
<dbReference type="OrthoDB" id="6159439at2759"/>
<sequence length="530" mass="58562">MDSRVLEHPHAQFGGSLGGLVGFPYSLGAHHPHHHHHHHHQHLYELASGHQLQSAAAVPFSIDGLLNGPCSASVVSSNPLLSSDNPQFKLSDSGDPEKDSPGCKRRRTRTNFTGWQLEELEKAFNESHYPDVFMREALALRLDLVESRVQVWFQNRRAKWRKKENTKKGPGRPAHNSHPTTCSGEPMDPEEIAQRERERAEKKKRKQERKLLRSQNKLLSGDSFHTPGGSESDSGVSQFTDSEQQPSKVNGTIHIELPATKVLGGHQTESSCDQTHHDFSQLQNHQNQRSTGEREQISPGSVHSCSPGDQRSSALLKRNPFSVESLLSDTMPRRKSQLDFPSMTNQRTLVGKGHFLLYPITHQPLGFLVPQTALKATQCQDSISRLSLGQSLSPTNLSNCGSVTKPINLDGMKHDSQLHHNHVESTVDRADIEECGGDCCDRRTSVTPPPNNPVHLAPAKLCSAWSNDCSEERSRAVLMEADTSSSAECCAKEGGAKEEKVLSPKPSECLKTSKDCQEILGTDGEDVDMD</sequence>
<dbReference type="GO" id="GO:0007399">
    <property type="term" value="P:nervous system development"/>
    <property type="evidence" value="ECO:0007669"/>
    <property type="project" value="UniProtKB-KW"/>
</dbReference>
<dbReference type="CDD" id="cd00086">
    <property type="entry name" value="homeodomain"/>
    <property type="match status" value="1"/>
</dbReference>
<dbReference type="AlphaFoldDB" id="A0A8C5HTV6"/>
<dbReference type="GeneID" id="114465791"/>
<dbReference type="GO" id="GO:0030154">
    <property type="term" value="P:cell differentiation"/>
    <property type="evidence" value="ECO:0007669"/>
    <property type="project" value="UniProtKB-KW"/>
</dbReference>
<evidence type="ECO:0000256" key="10">
    <source>
        <dbReference type="ARBA" id="ARBA00038351"/>
    </source>
</evidence>
<evidence type="ECO:0000256" key="13">
    <source>
        <dbReference type="SAM" id="MobiDB-lite"/>
    </source>
</evidence>
<evidence type="ECO:0000256" key="3">
    <source>
        <dbReference type="ARBA" id="ARBA00022782"/>
    </source>
</evidence>
<evidence type="ECO:0000256" key="11">
    <source>
        <dbReference type="PROSITE-ProRule" id="PRU00108"/>
    </source>
</evidence>
<dbReference type="GO" id="GO:0005634">
    <property type="term" value="C:nucleus"/>
    <property type="evidence" value="ECO:0007669"/>
    <property type="project" value="UniProtKB-SubCell"/>
</dbReference>
<evidence type="ECO:0000256" key="8">
    <source>
        <dbReference type="ARBA" id="ARBA00023163"/>
    </source>
</evidence>
<comment type="similarity">
    <text evidence="10">Belongs to the paired homeobox family. Unc-4 subfamily.</text>
</comment>
<accession>A0A8C5HTV6</accession>
<evidence type="ECO:0000256" key="7">
    <source>
        <dbReference type="ARBA" id="ARBA00023155"/>
    </source>
</evidence>
<evidence type="ECO:0000256" key="4">
    <source>
        <dbReference type="ARBA" id="ARBA00022902"/>
    </source>
</evidence>
<keyword evidence="7 11" id="KW-0371">Homeobox</keyword>
<keyword evidence="3" id="KW-0221">Differentiation</keyword>
<feature type="region of interest" description="Disordered" evidence="13">
    <location>
        <begin position="264"/>
        <end position="317"/>
    </location>
</feature>
<evidence type="ECO:0000256" key="1">
    <source>
        <dbReference type="ARBA" id="ARBA00004123"/>
    </source>
</evidence>
<reference evidence="15" key="3">
    <citation type="submission" date="2025-09" db="UniProtKB">
        <authorList>
            <consortium name="Ensembl"/>
        </authorList>
    </citation>
    <scope>IDENTIFICATION</scope>
</reference>
<dbReference type="SMART" id="SM00389">
    <property type="entry name" value="HOX"/>
    <property type="match status" value="1"/>
</dbReference>
<keyword evidence="6 11" id="KW-0238">DNA-binding</keyword>
<evidence type="ECO:0000313" key="16">
    <source>
        <dbReference type="Proteomes" id="UP000694680"/>
    </source>
</evidence>